<dbReference type="Proteomes" id="UP001183414">
    <property type="component" value="Unassembled WGS sequence"/>
</dbReference>
<comment type="caution">
    <text evidence="7">The sequence shown here is derived from an EMBL/GenBank/DDBJ whole genome shotgun (WGS) entry which is preliminary data.</text>
</comment>
<dbReference type="InterPro" id="IPR001123">
    <property type="entry name" value="LeuE-type"/>
</dbReference>
<protein>
    <submittedName>
        <fullName evidence="7">LysE family translocator</fullName>
    </submittedName>
</protein>
<dbReference type="EMBL" id="JAVREQ010000028">
    <property type="protein sequence ID" value="MDT0381967.1"/>
    <property type="molecule type" value="Genomic_DNA"/>
</dbReference>
<dbReference type="RefSeq" id="WP_311675613.1">
    <property type="nucleotide sequence ID" value="NZ_JAVREQ010000028.1"/>
</dbReference>
<keyword evidence="2" id="KW-1003">Cell membrane</keyword>
<name>A0ABU2NZK5_9ACTN</name>
<evidence type="ECO:0000256" key="1">
    <source>
        <dbReference type="ARBA" id="ARBA00004651"/>
    </source>
</evidence>
<evidence type="ECO:0000313" key="7">
    <source>
        <dbReference type="EMBL" id="MDT0381967.1"/>
    </source>
</evidence>
<reference evidence="8" key="1">
    <citation type="submission" date="2023-07" db="EMBL/GenBank/DDBJ databases">
        <title>30 novel species of actinomycetes from the DSMZ collection.</title>
        <authorList>
            <person name="Nouioui I."/>
        </authorList>
    </citation>
    <scope>NUCLEOTIDE SEQUENCE [LARGE SCALE GENOMIC DNA]</scope>
    <source>
        <strain evidence="8">DSM 42041</strain>
    </source>
</reference>
<evidence type="ECO:0000313" key="8">
    <source>
        <dbReference type="Proteomes" id="UP001183414"/>
    </source>
</evidence>
<dbReference type="PIRSF" id="PIRSF006324">
    <property type="entry name" value="LeuE"/>
    <property type="match status" value="1"/>
</dbReference>
<dbReference type="Pfam" id="PF01810">
    <property type="entry name" value="LysE"/>
    <property type="match status" value="1"/>
</dbReference>
<proteinExistence type="predicted"/>
<evidence type="ECO:0000256" key="3">
    <source>
        <dbReference type="ARBA" id="ARBA00022692"/>
    </source>
</evidence>
<feature type="transmembrane region" description="Helical" evidence="6">
    <location>
        <begin position="6"/>
        <end position="27"/>
    </location>
</feature>
<dbReference type="PANTHER" id="PTHR30086:SF20">
    <property type="entry name" value="ARGININE EXPORTER PROTEIN ARGO-RELATED"/>
    <property type="match status" value="1"/>
</dbReference>
<keyword evidence="5 6" id="KW-0472">Membrane</keyword>
<sequence>MTWQTYGSFVVFALALIVIPGPDFAVVTKNTLSAGRVRGAWASAGVASSNAVQGMAAAVGLGALIVASQPVFTAVKWAGVAYLAYLGVQALRSAWRGDSAPVPADGGDGEGGALRGWRQGFLSNITNPKVLVFYLAVLPQFLPGNAPLWQSSGLALTHAALSLGYLLLLVTGLHRARRVLSRRTVRRALDAVTGTVLLAFSARLARDHA</sequence>
<gene>
    <name evidence="7" type="ORF">RM572_24705</name>
</gene>
<keyword evidence="8" id="KW-1185">Reference proteome</keyword>
<evidence type="ECO:0000256" key="6">
    <source>
        <dbReference type="SAM" id="Phobius"/>
    </source>
</evidence>
<keyword evidence="3 6" id="KW-0812">Transmembrane</keyword>
<feature type="transmembrane region" description="Helical" evidence="6">
    <location>
        <begin position="155"/>
        <end position="176"/>
    </location>
</feature>
<accession>A0ABU2NZK5</accession>
<evidence type="ECO:0000256" key="4">
    <source>
        <dbReference type="ARBA" id="ARBA00022989"/>
    </source>
</evidence>
<dbReference type="PANTHER" id="PTHR30086">
    <property type="entry name" value="ARGININE EXPORTER PROTEIN ARGO"/>
    <property type="match status" value="1"/>
</dbReference>
<feature type="transmembrane region" description="Helical" evidence="6">
    <location>
        <begin position="131"/>
        <end position="149"/>
    </location>
</feature>
<organism evidence="7 8">
    <name type="scientific">Streptomyces hazeniae</name>
    <dbReference type="NCBI Taxonomy" id="3075538"/>
    <lineage>
        <taxon>Bacteria</taxon>
        <taxon>Bacillati</taxon>
        <taxon>Actinomycetota</taxon>
        <taxon>Actinomycetes</taxon>
        <taxon>Kitasatosporales</taxon>
        <taxon>Streptomycetaceae</taxon>
        <taxon>Streptomyces</taxon>
    </lineage>
</organism>
<keyword evidence="4 6" id="KW-1133">Transmembrane helix</keyword>
<evidence type="ECO:0000256" key="2">
    <source>
        <dbReference type="ARBA" id="ARBA00022475"/>
    </source>
</evidence>
<evidence type="ECO:0000256" key="5">
    <source>
        <dbReference type="ARBA" id="ARBA00023136"/>
    </source>
</evidence>
<feature type="transmembrane region" description="Helical" evidence="6">
    <location>
        <begin position="71"/>
        <end position="88"/>
    </location>
</feature>
<comment type="subcellular location">
    <subcellularLocation>
        <location evidence="1">Cell membrane</location>
        <topology evidence="1">Multi-pass membrane protein</topology>
    </subcellularLocation>
</comment>